<dbReference type="AlphaFoldDB" id="A0AAN9S504"/>
<proteinExistence type="predicted"/>
<dbReference type="EMBL" id="JAYMYS010000006">
    <property type="protein sequence ID" value="KAK7389151.1"/>
    <property type="molecule type" value="Genomic_DNA"/>
</dbReference>
<evidence type="ECO:0000313" key="1">
    <source>
        <dbReference type="EMBL" id="KAK7389151.1"/>
    </source>
</evidence>
<gene>
    <name evidence="1" type="ORF">VNO78_23984</name>
</gene>
<dbReference type="Proteomes" id="UP001386955">
    <property type="component" value="Unassembled WGS sequence"/>
</dbReference>
<sequence length="97" mass="11193">MEQELHKLKIKKAKAFDSQGGLDLYMNQRLSTWCGSKWRVLCPSWRGNNMPLPTYDTEFLEPASPRHYGLAFLPACFLMHNNLFQKVAGALKSYGWL</sequence>
<keyword evidence="2" id="KW-1185">Reference proteome</keyword>
<comment type="caution">
    <text evidence="1">The sequence shown here is derived from an EMBL/GenBank/DDBJ whole genome shotgun (WGS) entry which is preliminary data.</text>
</comment>
<accession>A0AAN9S504</accession>
<reference evidence="1 2" key="1">
    <citation type="submission" date="2024-01" db="EMBL/GenBank/DDBJ databases">
        <title>The genomes of 5 underutilized Papilionoideae crops provide insights into root nodulation and disease resistanc.</title>
        <authorList>
            <person name="Jiang F."/>
        </authorList>
    </citation>
    <scope>NUCLEOTIDE SEQUENCE [LARGE SCALE GENOMIC DNA]</scope>
    <source>
        <strain evidence="1">DUOXIRENSHENG_FW03</strain>
        <tissue evidence="1">Leaves</tissue>
    </source>
</reference>
<evidence type="ECO:0000313" key="2">
    <source>
        <dbReference type="Proteomes" id="UP001386955"/>
    </source>
</evidence>
<protein>
    <submittedName>
        <fullName evidence="1">Uncharacterized protein</fullName>
    </submittedName>
</protein>
<name>A0AAN9S504_PSOTE</name>
<organism evidence="1 2">
    <name type="scientific">Psophocarpus tetragonolobus</name>
    <name type="common">Winged bean</name>
    <name type="synonym">Dolichos tetragonolobus</name>
    <dbReference type="NCBI Taxonomy" id="3891"/>
    <lineage>
        <taxon>Eukaryota</taxon>
        <taxon>Viridiplantae</taxon>
        <taxon>Streptophyta</taxon>
        <taxon>Embryophyta</taxon>
        <taxon>Tracheophyta</taxon>
        <taxon>Spermatophyta</taxon>
        <taxon>Magnoliopsida</taxon>
        <taxon>eudicotyledons</taxon>
        <taxon>Gunneridae</taxon>
        <taxon>Pentapetalae</taxon>
        <taxon>rosids</taxon>
        <taxon>fabids</taxon>
        <taxon>Fabales</taxon>
        <taxon>Fabaceae</taxon>
        <taxon>Papilionoideae</taxon>
        <taxon>50 kb inversion clade</taxon>
        <taxon>NPAAA clade</taxon>
        <taxon>indigoferoid/millettioid clade</taxon>
        <taxon>Phaseoleae</taxon>
        <taxon>Psophocarpus</taxon>
    </lineage>
</organism>